<feature type="non-terminal residue" evidence="2">
    <location>
        <position position="80"/>
    </location>
</feature>
<name>A0A7D9KG35_PARCT</name>
<dbReference type="GO" id="GO:0071004">
    <property type="term" value="C:U2-type prespliceosome"/>
    <property type="evidence" value="ECO:0007669"/>
    <property type="project" value="TreeGrafter"/>
</dbReference>
<sequence length="80" mass="9361">ILDNVNYRVRWARHQEQEKQKVEDEKEKERVSFAQIDWHDFVVVETVEFKETETGNLPPPVTLEQLGARILAQERAGTGK</sequence>
<organism evidence="2 3">
    <name type="scientific">Paramuricea clavata</name>
    <name type="common">Red gorgonian</name>
    <name type="synonym">Violescent sea-whip</name>
    <dbReference type="NCBI Taxonomy" id="317549"/>
    <lineage>
        <taxon>Eukaryota</taxon>
        <taxon>Metazoa</taxon>
        <taxon>Cnidaria</taxon>
        <taxon>Anthozoa</taxon>
        <taxon>Octocorallia</taxon>
        <taxon>Malacalcyonacea</taxon>
        <taxon>Plexauridae</taxon>
        <taxon>Paramuricea</taxon>
    </lineage>
</organism>
<dbReference type="GO" id="GO:0005686">
    <property type="term" value="C:U2 snRNP"/>
    <property type="evidence" value="ECO:0007669"/>
    <property type="project" value="TreeGrafter"/>
</dbReference>
<dbReference type="InterPro" id="IPR045146">
    <property type="entry name" value="SF3A1"/>
</dbReference>
<dbReference type="PANTHER" id="PTHR15316:SF1">
    <property type="entry name" value="SPLICING FACTOR 3A SUBUNIT 1"/>
    <property type="match status" value="1"/>
</dbReference>
<comment type="caution">
    <text evidence="2">The sequence shown here is derived from an EMBL/GenBank/DDBJ whole genome shotgun (WGS) entry which is preliminary data.</text>
</comment>
<dbReference type="EMBL" id="CACRXK020035518">
    <property type="protein sequence ID" value="CAB4044589.1"/>
    <property type="molecule type" value="Genomic_DNA"/>
</dbReference>
<dbReference type="AlphaFoldDB" id="A0A7D9KG35"/>
<evidence type="ECO:0000313" key="3">
    <source>
        <dbReference type="Proteomes" id="UP001152795"/>
    </source>
</evidence>
<keyword evidence="1" id="KW-0507">mRNA processing</keyword>
<evidence type="ECO:0000313" key="2">
    <source>
        <dbReference type="EMBL" id="CAB4044589.1"/>
    </source>
</evidence>
<dbReference type="GO" id="GO:0045292">
    <property type="term" value="P:mRNA cis splicing, via spliceosome"/>
    <property type="evidence" value="ECO:0007669"/>
    <property type="project" value="InterPro"/>
</dbReference>
<reference evidence="2" key="1">
    <citation type="submission" date="2020-04" db="EMBL/GenBank/DDBJ databases">
        <authorList>
            <person name="Alioto T."/>
            <person name="Alioto T."/>
            <person name="Gomez Garrido J."/>
        </authorList>
    </citation>
    <scope>NUCLEOTIDE SEQUENCE</scope>
    <source>
        <strain evidence="2">A484AB</strain>
    </source>
</reference>
<evidence type="ECO:0000256" key="1">
    <source>
        <dbReference type="ARBA" id="ARBA00022664"/>
    </source>
</evidence>
<dbReference type="GO" id="GO:0071013">
    <property type="term" value="C:catalytic step 2 spliceosome"/>
    <property type="evidence" value="ECO:0007669"/>
    <property type="project" value="TreeGrafter"/>
</dbReference>
<feature type="non-terminal residue" evidence="2">
    <location>
        <position position="1"/>
    </location>
</feature>
<keyword evidence="3" id="KW-1185">Reference proteome</keyword>
<dbReference type="Pfam" id="PF12230">
    <property type="entry name" value="PRP21_like_P"/>
    <property type="match status" value="1"/>
</dbReference>
<gene>
    <name evidence="2" type="ORF">PACLA_8A077807</name>
</gene>
<dbReference type="Proteomes" id="UP001152795">
    <property type="component" value="Unassembled WGS sequence"/>
</dbReference>
<accession>A0A7D9KG35</accession>
<dbReference type="PANTHER" id="PTHR15316">
    <property type="entry name" value="SPLICEOSOME ASSOCIATED PROTEIN 114/SWAP SPLICING FACTOR-RELATED"/>
    <property type="match status" value="1"/>
</dbReference>
<dbReference type="InterPro" id="IPR022030">
    <property type="entry name" value="SF3A1_dom"/>
</dbReference>
<protein>
    <submittedName>
        <fullName evidence="2">Splicing factor 3A subunit 1-like</fullName>
    </submittedName>
</protein>
<dbReference type="GO" id="GO:0000381">
    <property type="term" value="P:regulation of alternative mRNA splicing, via spliceosome"/>
    <property type="evidence" value="ECO:0007669"/>
    <property type="project" value="TreeGrafter"/>
</dbReference>
<dbReference type="GO" id="GO:0003723">
    <property type="term" value="F:RNA binding"/>
    <property type="evidence" value="ECO:0007669"/>
    <property type="project" value="InterPro"/>
</dbReference>
<proteinExistence type="predicted"/>